<protein>
    <recommendedName>
        <fullName evidence="3">RRM domain-containing protein</fullName>
    </recommendedName>
</protein>
<dbReference type="EMBL" id="LR743605">
    <property type="protein sequence ID" value="CAA2634474.1"/>
    <property type="molecule type" value="Genomic_DNA"/>
</dbReference>
<keyword evidence="5" id="KW-1185">Reference proteome</keyword>
<evidence type="ECO:0000313" key="4">
    <source>
        <dbReference type="EMBL" id="CAA2634474.1"/>
    </source>
</evidence>
<dbReference type="InterPro" id="IPR000504">
    <property type="entry name" value="RRM_dom"/>
</dbReference>
<dbReference type="InterPro" id="IPR050502">
    <property type="entry name" value="Euk_RNA-bind_prot"/>
</dbReference>
<reference evidence="4 5" key="1">
    <citation type="submission" date="2019-12" db="EMBL/GenBank/DDBJ databases">
        <authorList>
            <person name="Scholz U."/>
            <person name="Mascher M."/>
            <person name="Fiebig A."/>
        </authorList>
    </citation>
    <scope>NUCLEOTIDE SEQUENCE</scope>
</reference>
<evidence type="ECO:0000256" key="1">
    <source>
        <dbReference type="ARBA" id="ARBA00022884"/>
    </source>
</evidence>
<dbReference type="SMART" id="SM00360">
    <property type="entry name" value="RRM"/>
    <property type="match status" value="2"/>
</dbReference>
<gene>
    <name evidence="4" type="ORF">SI7747_18019883</name>
</gene>
<name>A0A7I8JTG0_SPIIN</name>
<evidence type="ECO:0000256" key="2">
    <source>
        <dbReference type="PROSITE-ProRule" id="PRU00176"/>
    </source>
</evidence>
<feature type="domain" description="RRM" evidence="3">
    <location>
        <begin position="210"/>
        <end position="293"/>
    </location>
</feature>
<dbReference type="Proteomes" id="UP001189122">
    <property type="component" value="Unassembled WGS sequence"/>
</dbReference>
<dbReference type="PROSITE" id="PS50102">
    <property type="entry name" value="RRM"/>
    <property type="match status" value="2"/>
</dbReference>
<feature type="domain" description="RRM" evidence="3">
    <location>
        <begin position="107"/>
        <end position="185"/>
    </location>
</feature>
<keyword evidence="1 2" id="KW-0694">RNA-binding</keyword>
<organism evidence="4">
    <name type="scientific">Spirodela intermedia</name>
    <name type="common">Intermediate duckweed</name>
    <dbReference type="NCBI Taxonomy" id="51605"/>
    <lineage>
        <taxon>Eukaryota</taxon>
        <taxon>Viridiplantae</taxon>
        <taxon>Streptophyta</taxon>
        <taxon>Embryophyta</taxon>
        <taxon>Tracheophyta</taxon>
        <taxon>Spermatophyta</taxon>
        <taxon>Magnoliopsida</taxon>
        <taxon>Liliopsida</taxon>
        <taxon>Araceae</taxon>
        <taxon>Lemnoideae</taxon>
        <taxon>Spirodela</taxon>
    </lineage>
</organism>
<dbReference type="EMBL" id="CACRZD030000018">
    <property type="protein sequence ID" value="CAA6673466.1"/>
    <property type="molecule type" value="Genomic_DNA"/>
</dbReference>
<dbReference type="InterPro" id="IPR012677">
    <property type="entry name" value="Nucleotide-bd_a/b_plait_sf"/>
</dbReference>
<evidence type="ECO:0000259" key="3">
    <source>
        <dbReference type="PROSITE" id="PS50102"/>
    </source>
</evidence>
<dbReference type="GO" id="GO:0009535">
    <property type="term" value="C:chloroplast thylakoid membrane"/>
    <property type="evidence" value="ECO:0007669"/>
    <property type="project" value="TreeGrafter"/>
</dbReference>
<dbReference type="AlphaFoldDB" id="A0A7I8JTG0"/>
<dbReference type="Gene3D" id="3.30.70.330">
    <property type="match status" value="2"/>
</dbReference>
<proteinExistence type="predicted"/>
<evidence type="ECO:0000313" key="5">
    <source>
        <dbReference type="Proteomes" id="UP001189122"/>
    </source>
</evidence>
<dbReference type="SUPFAM" id="SSF54928">
    <property type="entry name" value="RNA-binding domain, RBD"/>
    <property type="match status" value="2"/>
</dbReference>
<sequence>MASSSFAPFPASTKLAVPRKTSLLASPCSTLFASPSSPGHCCVSVSTSPFLLFSVVLGSRRWSASRIQSVAEVDAAAASAERDVGGGATEGVDEKKPAGGKARLRPFELYVCNLPRSTDISDLLDVFSPYGTVQSVEVSRNPETGVSRGCGFVTMSSILEATEAVTALDGSELGGRELRVRFSAEMASGRKNTTNLNTDTRKVIFYEGPHKIYVGNLPWSVQPADLRQHFSQFGMVVSIKLFRDRKSGKRRMYGFLSFSSIEELQAAVSSSGTVAHSFLGFCGRPLLVREVNARNQE</sequence>
<dbReference type="PANTHER" id="PTHR48025">
    <property type="entry name" value="OS02G0815200 PROTEIN"/>
    <property type="match status" value="1"/>
</dbReference>
<dbReference type="Pfam" id="PF00076">
    <property type="entry name" value="RRM_1"/>
    <property type="match status" value="2"/>
</dbReference>
<accession>A0A7I8JTG0</accession>
<dbReference type="PANTHER" id="PTHR48025:SF7">
    <property type="entry name" value="RNA-BINDING (RRM_RBD_RNP MOTIFS) FAMILY PROTEIN"/>
    <property type="match status" value="1"/>
</dbReference>
<dbReference type="InterPro" id="IPR035979">
    <property type="entry name" value="RBD_domain_sf"/>
</dbReference>
<dbReference type="GO" id="GO:0003729">
    <property type="term" value="F:mRNA binding"/>
    <property type="evidence" value="ECO:0007669"/>
    <property type="project" value="TreeGrafter"/>
</dbReference>
<dbReference type="GO" id="GO:1901259">
    <property type="term" value="P:chloroplast rRNA processing"/>
    <property type="evidence" value="ECO:0007669"/>
    <property type="project" value="TreeGrafter"/>
</dbReference>